<keyword evidence="2" id="KW-0472">Membrane</keyword>
<evidence type="ECO:0000256" key="2">
    <source>
        <dbReference type="SAM" id="Phobius"/>
    </source>
</evidence>
<comment type="caution">
    <text evidence="4">The sequence shown here is derived from an EMBL/GenBank/DDBJ whole genome shotgun (WGS) entry which is preliminary data.</text>
</comment>
<feature type="compositionally biased region" description="Low complexity" evidence="1">
    <location>
        <begin position="8"/>
        <end position="19"/>
    </location>
</feature>
<dbReference type="EMBL" id="ASGZ01000060">
    <property type="protein sequence ID" value="ESP87360.1"/>
    <property type="molecule type" value="Genomic_DNA"/>
</dbReference>
<feature type="transmembrane region" description="Helical" evidence="2">
    <location>
        <begin position="127"/>
        <end position="150"/>
    </location>
</feature>
<evidence type="ECO:0000313" key="4">
    <source>
        <dbReference type="EMBL" id="ESP87360.1"/>
    </source>
</evidence>
<dbReference type="Proteomes" id="UP000017840">
    <property type="component" value="Unassembled WGS sequence"/>
</dbReference>
<protein>
    <recommendedName>
        <fullName evidence="3">DUF8056 domain-containing protein</fullName>
    </recommendedName>
</protein>
<evidence type="ECO:0000259" key="3">
    <source>
        <dbReference type="Pfam" id="PF26243"/>
    </source>
</evidence>
<accession>V4H9K5</accession>
<dbReference type="InterPro" id="IPR058369">
    <property type="entry name" value="DUF8056"/>
</dbReference>
<keyword evidence="5" id="KW-1185">Reference proteome</keyword>
<feature type="transmembrane region" description="Helical" evidence="2">
    <location>
        <begin position="86"/>
        <end position="107"/>
    </location>
</feature>
<keyword evidence="2" id="KW-1133">Transmembrane helix</keyword>
<name>V4H9K5_9EURY</name>
<sequence length="199" mass="20430">MTEESRPAGTADAAESADAADPDRERSYGGVVGAFPYAFRSSESWLFRSYALVGGAAAAALAVLFALALVQLMGATAEARFSVVRAFFILVGLAAVAPTVGPVLFVARAHRRGDPVPSRAYDAALGVAGYVFLLSLYLGVVAAMPATFQLDGETVARPPPSGAFAPAVGFLYALPSVAGLVVPTLGAALVVGVHRLFRS</sequence>
<gene>
    <name evidence="4" type="ORF">K933_14778</name>
</gene>
<feature type="transmembrane region" description="Helical" evidence="2">
    <location>
        <begin position="170"/>
        <end position="193"/>
    </location>
</feature>
<dbReference type="AlphaFoldDB" id="V4H9K5"/>
<dbReference type="STRING" id="1324957.K933_14778"/>
<feature type="transmembrane region" description="Helical" evidence="2">
    <location>
        <begin position="50"/>
        <end position="74"/>
    </location>
</feature>
<reference evidence="4 5" key="1">
    <citation type="journal article" date="2013" name="Genome Announc.">
        <title>Draft Genome Sequence of 'Candidatus Halobonum tyrrellensis' Strain G22, Isolated from the Hypersaline Waters of Lake Tyrrell, Australia.</title>
        <authorList>
            <person name="Ugalde J.A."/>
            <person name="Narasingarao P."/>
            <person name="Kuo S."/>
            <person name="Podell S."/>
            <person name="Allen E.E."/>
        </authorList>
    </citation>
    <scope>NUCLEOTIDE SEQUENCE [LARGE SCALE GENOMIC DNA]</scope>
    <source>
        <strain evidence="4 5">G22</strain>
    </source>
</reference>
<dbReference type="Pfam" id="PF26243">
    <property type="entry name" value="DUF8056"/>
    <property type="match status" value="1"/>
</dbReference>
<feature type="region of interest" description="Disordered" evidence="1">
    <location>
        <begin position="1"/>
        <end position="25"/>
    </location>
</feature>
<proteinExistence type="predicted"/>
<dbReference type="eggNOG" id="arCOG06360">
    <property type="taxonomic scope" value="Archaea"/>
</dbReference>
<keyword evidence="2" id="KW-0812">Transmembrane</keyword>
<organism evidence="4 5">
    <name type="scientific">Candidatus Halobonum tyrrellensis G22</name>
    <dbReference type="NCBI Taxonomy" id="1324957"/>
    <lineage>
        <taxon>Archaea</taxon>
        <taxon>Methanobacteriati</taxon>
        <taxon>Methanobacteriota</taxon>
        <taxon>Stenosarchaea group</taxon>
        <taxon>Halobacteria</taxon>
        <taxon>Halobacteriales</taxon>
        <taxon>Haloferacaceae</taxon>
        <taxon>Candidatus Halobonum</taxon>
    </lineage>
</organism>
<feature type="domain" description="DUF8056" evidence="3">
    <location>
        <begin position="25"/>
        <end position="198"/>
    </location>
</feature>
<evidence type="ECO:0000256" key="1">
    <source>
        <dbReference type="SAM" id="MobiDB-lite"/>
    </source>
</evidence>
<evidence type="ECO:0000313" key="5">
    <source>
        <dbReference type="Proteomes" id="UP000017840"/>
    </source>
</evidence>
<dbReference type="RefSeq" id="WP_023395529.1">
    <property type="nucleotide sequence ID" value="NZ_ASGZ01000060.1"/>
</dbReference>